<comment type="caution">
    <text evidence="1">The sequence shown here is derived from an EMBL/GenBank/DDBJ whole genome shotgun (WGS) entry which is preliminary data.</text>
</comment>
<dbReference type="AlphaFoldDB" id="A0A813I0T8"/>
<sequence>PVRLAKQPRLGYSALKDPCTANAFTHTFEGFAEVIDSGADLDQLDTNMSQALLLQPVEFCQQFLLLRTSHGPALLPYSSWISETSPAKMASWPRNSNSFGKSTTQ</sequence>
<keyword evidence="2" id="KW-1185">Reference proteome</keyword>
<accession>A0A813I0T8</accession>
<reference evidence="1" key="1">
    <citation type="submission" date="2021-02" db="EMBL/GenBank/DDBJ databases">
        <authorList>
            <person name="Dougan E. K."/>
            <person name="Rhodes N."/>
            <person name="Thang M."/>
            <person name="Chan C."/>
        </authorList>
    </citation>
    <scope>NUCLEOTIDE SEQUENCE</scope>
</reference>
<dbReference type="EMBL" id="CAJNNV010033328">
    <property type="protein sequence ID" value="CAE8643318.1"/>
    <property type="molecule type" value="Genomic_DNA"/>
</dbReference>
<evidence type="ECO:0000313" key="2">
    <source>
        <dbReference type="Proteomes" id="UP000654075"/>
    </source>
</evidence>
<evidence type="ECO:0000313" key="1">
    <source>
        <dbReference type="EMBL" id="CAE8643318.1"/>
    </source>
</evidence>
<dbReference type="Proteomes" id="UP000654075">
    <property type="component" value="Unassembled WGS sequence"/>
</dbReference>
<proteinExistence type="predicted"/>
<gene>
    <name evidence="1" type="ORF">PGLA1383_LOCUS57665</name>
</gene>
<organism evidence="1 2">
    <name type="scientific">Polarella glacialis</name>
    <name type="common">Dinoflagellate</name>
    <dbReference type="NCBI Taxonomy" id="89957"/>
    <lineage>
        <taxon>Eukaryota</taxon>
        <taxon>Sar</taxon>
        <taxon>Alveolata</taxon>
        <taxon>Dinophyceae</taxon>
        <taxon>Suessiales</taxon>
        <taxon>Suessiaceae</taxon>
        <taxon>Polarella</taxon>
    </lineage>
</organism>
<name>A0A813I0T8_POLGL</name>
<feature type="non-terminal residue" evidence="1">
    <location>
        <position position="1"/>
    </location>
</feature>
<protein>
    <submittedName>
        <fullName evidence="1">Uncharacterized protein</fullName>
    </submittedName>
</protein>